<evidence type="ECO:0008006" key="4">
    <source>
        <dbReference type="Google" id="ProtNLM"/>
    </source>
</evidence>
<feature type="signal peptide" evidence="1">
    <location>
        <begin position="1"/>
        <end position="27"/>
    </location>
</feature>
<name>A0ABV6MQW2_9PSEU</name>
<accession>A0ABV6MQW2</accession>
<dbReference type="Proteomes" id="UP001589810">
    <property type="component" value="Unassembled WGS sequence"/>
</dbReference>
<evidence type="ECO:0000313" key="3">
    <source>
        <dbReference type="Proteomes" id="UP001589810"/>
    </source>
</evidence>
<keyword evidence="3" id="KW-1185">Reference proteome</keyword>
<dbReference type="RefSeq" id="WP_273941090.1">
    <property type="nucleotide sequence ID" value="NZ_CP097263.1"/>
</dbReference>
<proteinExistence type="predicted"/>
<evidence type="ECO:0000313" key="2">
    <source>
        <dbReference type="EMBL" id="MFC0542674.1"/>
    </source>
</evidence>
<organism evidence="2 3">
    <name type="scientific">Kutzneria chonburiensis</name>
    <dbReference type="NCBI Taxonomy" id="1483604"/>
    <lineage>
        <taxon>Bacteria</taxon>
        <taxon>Bacillati</taxon>
        <taxon>Actinomycetota</taxon>
        <taxon>Actinomycetes</taxon>
        <taxon>Pseudonocardiales</taxon>
        <taxon>Pseudonocardiaceae</taxon>
        <taxon>Kutzneria</taxon>
    </lineage>
</organism>
<evidence type="ECO:0000256" key="1">
    <source>
        <dbReference type="SAM" id="SignalP"/>
    </source>
</evidence>
<reference evidence="2 3" key="1">
    <citation type="submission" date="2024-09" db="EMBL/GenBank/DDBJ databases">
        <authorList>
            <person name="Sun Q."/>
            <person name="Mori K."/>
        </authorList>
    </citation>
    <scope>NUCLEOTIDE SEQUENCE [LARGE SCALE GENOMIC DNA]</scope>
    <source>
        <strain evidence="2 3">TBRC 1432</strain>
    </source>
</reference>
<feature type="chain" id="PRO_5046358697" description="DUF1579 domain-containing protein" evidence="1">
    <location>
        <begin position="28"/>
        <end position="166"/>
    </location>
</feature>
<dbReference type="PROSITE" id="PS51318">
    <property type="entry name" value="TAT"/>
    <property type="match status" value="1"/>
</dbReference>
<keyword evidence="1" id="KW-0732">Signal</keyword>
<dbReference type="EMBL" id="JBHLUD010000004">
    <property type="protein sequence ID" value="MFC0542674.1"/>
    <property type="molecule type" value="Genomic_DNA"/>
</dbReference>
<protein>
    <recommendedName>
        <fullName evidence="4">DUF1579 domain-containing protein</fullName>
    </recommendedName>
</protein>
<dbReference type="InterPro" id="IPR006311">
    <property type="entry name" value="TAT_signal"/>
</dbReference>
<gene>
    <name evidence="2" type="ORF">ACFFH7_14350</name>
</gene>
<comment type="caution">
    <text evidence="2">The sequence shown here is derived from an EMBL/GenBank/DDBJ whole genome shotgun (WGS) entry which is preliminary data.</text>
</comment>
<sequence>MKPDLDRRSMLRMSTAFGLLGAAGASAAALAPAATASARQEPTDGARPAYQITGPWEVTLTIQEIQRVERTLWGVFADGMFLHSSSSGTPGVGRWRRTGPNAFTISFRDFLLSVDNEIESELRVRMNATFTSPDTVSVTAVATVFNLAGTQIGTFHSAGTGTRFDD</sequence>